<dbReference type="Pfam" id="PF02838">
    <property type="entry name" value="Glyco_hydro_20b"/>
    <property type="match status" value="1"/>
</dbReference>
<dbReference type="PANTHER" id="PTHR22600:SF57">
    <property type="entry name" value="BETA-N-ACETYLHEXOSAMINIDASE"/>
    <property type="match status" value="1"/>
</dbReference>
<dbReference type="SUPFAM" id="SSF55545">
    <property type="entry name" value="beta-N-acetylhexosaminidase-like domain"/>
    <property type="match status" value="1"/>
</dbReference>
<keyword evidence="4" id="KW-0378">Hydrolase</keyword>
<dbReference type="Pfam" id="PF00728">
    <property type="entry name" value="Glyco_hydro_20"/>
    <property type="match status" value="1"/>
</dbReference>
<evidence type="ECO:0000256" key="1">
    <source>
        <dbReference type="ARBA" id="ARBA00001231"/>
    </source>
</evidence>
<feature type="domain" description="Glycoside hydrolase family 20 catalytic" evidence="6">
    <location>
        <begin position="135"/>
        <end position="491"/>
    </location>
</feature>
<dbReference type="InterPro" id="IPR015882">
    <property type="entry name" value="HEX_bac_N"/>
</dbReference>
<dbReference type="EMBL" id="JBEUKS010000003">
    <property type="protein sequence ID" value="MFC1438442.1"/>
    <property type="molecule type" value="Genomic_DNA"/>
</dbReference>
<evidence type="ECO:0000256" key="5">
    <source>
        <dbReference type="ARBA" id="ARBA00023295"/>
    </source>
</evidence>
<dbReference type="InterPro" id="IPR017853">
    <property type="entry name" value="GH"/>
</dbReference>
<dbReference type="RefSeq" id="WP_380563969.1">
    <property type="nucleotide sequence ID" value="NZ_JBEUKS010000003.1"/>
</dbReference>
<reference evidence="8 9" key="1">
    <citation type="submission" date="2024-06" db="EMBL/GenBank/DDBJ databases">
        <authorList>
            <person name="Lee S.D."/>
        </authorList>
    </citation>
    <scope>NUCLEOTIDE SEQUENCE [LARGE SCALE GENOMIC DNA]</scope>
    <source>
        <strain evidence="8 9">N1-10</strain>
    </source>
</reference>
<evidence type="ECO:0000259" key="7">
    <source>
        <dbReference type="Pfam" id="PF02838"/>
    </source>
</evidence>
<dbReference type="CDD" id="cd06563">
    <property type="entry name" value="GH20_chitobiase-like"/>
    <property type="match status" value="1"/>
</dbReference>
<dbReference type="InterPro" id="IPR015883">
    <property type="entry name" value="Glyco_hydro_20_cat"/>
</dbReference>
<accession>A0ABV6XK89</accession>
<name>A0ABV6XK89_9ACTN</name>
<protein>
    <recommendedName>
        <fullName evidence="3">beta-N-acetylhexosaminidase</fullName>
        <ecNumber evidence="3">3.2.1.52</ecNumber>
    </recommendedName>
</protein>
<evidence type="ECO:0000256" key="4">
    <source>
        <dbReference type="ARBA" id="ARBA00022801"/>
    </source>
</evidence>
<dbReference type="PRINTS" id="PR00738">
    <property type="entry name" value="GLHYDRLASE20"/>
</dbReference>
<dbReference type="Gene3D" id="3.30.379.10">
    <property type="entry name" value="Chitobiase/beta-hexosaminidase domain 2-like"/>
    <property type="match status" value="1"/>
</dbReference>
<gene>
    <name evidence="8" type="ORF">ABUW04_09260</name>
</gene>
<comment type="similarity">
    <text evidence="2">Belongs to the glycosyl hydrolase 20 family.</text>
</comment>
<feature type="domain" description="Beta-hexosaminidase bacterial type N-terminal" evidence="7">
    <location>
        <begin position="2"/>
        <end position="130"/>
    </location>
</feature>
<keyword evidence="9" id="KW-1185">Reference proteome</keyword>
<dbReference type="SUPFAM" id="SSF51445">
    <property type="entry name" value="(Trans)glycosidases"/>
    <property type="match status" value="1"/>
</dbReference>
<evidence type="ECO:0000256" key="3">
    <source>
        <dbReference type="ARBA" id="ARBA00012663"/>
    </source>
</evidence>
<evidence type="ECO:0000256" key="2">
    <source>
        <dbReference type="ARBA" id="ARBA00006285"/>
    </source>
</evidence>
<dbReference type="Proteomes" id="UP001592581">
    <property type="component" value="Unassembled WGS sequence"/>
</dbReference>
<evidence type="ECO:0000313" key="8">
    <source>
        <dbReference type="EMBL" id="MFC1438442.1"/>
    </source>
</evidence>
<comment type="caution">
    <text evidence="8">The sequence shown here is derived from an EMBL/GenBank/DDBJ whole genome shotgun (WGS) entry which is preliminary data.</text>
</comment>
<evidence type="ECO:0000313" key="9">
    <source>
        <dbReference type="Proteomes" id="UP001592581"/>
    </source>
</evidence>
<dbReference type="InterPro" id="IPR029018">
    <property type="entry name" value="Hex-like_dom2"/>
</dbReference>
<organism evidence="8 9">
    <name type="scientific">Streptacidiphilus jeojiensis</name>
    <dbReference type="NCBI Taxonomy" id="3229225"/>
    <lineage>
        <taxon>Bacteria</taxon>
        <taxon>Bacillati</taxon>
        <taxon>Actinomycetota</taxon>
        <taxon>Actinomycetes</taxon>
        <taxon>Kitasatosporales</taxon>
        <taxon>Streptomycetaceae</taxon>
        <taxon>Streptacidiphilus</taxon>
    </lineage>
</organism>
<dbReference type="PANTHER" id="PTHR22600">
    <property type="entry name" value="BETA-HEXOSAMINIDASE"/>
    <property type="match status" value="1"/>
</dbReference>
<dbReference type="InterPro" id="IPR025705">
    <property type="entry name" value="Beta_hexosaminidase_sua/sub"/>
</dbReference>
<evidence type="ECO:0000259" key="6">
    <source>
        <dbReference type="Pfam" id="PF00728"/>
    </source>
</evidence>
<sequence>MIIPRPRELTPRPGTLPVGPDLHLSAGPGAEQAAGLLAEYLGLPDAPTGPGPRLRLELVPDHPATAEQSALGPQGYLLEIRPDGATLSAPAEAGLLSGIQTLRQLLPPEALDPERPLGADGHWPCLTIRDSPRLPWRGFMLDVVRHFFPLSYLLELVDELALLKFNVLQLHLTDDQGWRFEVDGLPRLTEVGAWRTETQVGPPGSGLADNTPHGGYYTRAELQQLVAFAARRGITVVPEIEMPGHVRAALAAYPEYGNHPEHRLPVWTQRGISEDILSVDDKTLAFCRQILDTVVQVFPSRHVHIGGEECPTVQWEQSEAARERARELGLAHPAQLRGWFLGRMQEHLAGHGRRTVCWDETGHAAGEPPAGMVLGAWRDPVHGVLAVGRGHQVVMGPHRSTYLDYPQRDHPHEPHGQPGEIVGLDDVLRFDPLAADLQPGGLPVADPAQDELPGVLGVQGSLWTEYVATPAHARYLLYPRLCGIAEVAWRPGPHDRESLLERAATHRRRVAALLSAGGTHTPRMIGTIEA</sequence>
<dbReference type="EC" id="3.2.1.52" evidence="3"/>
<proteinExistence type="inferred from homology"/>
<dbReference type="Gene3D" id="3.20.20.80">
    <property type="entry name" value="Glycosidases"/>
    <property type="match status" value="1"/>
</dbReference>
<keyword evidence="5" id="KW-0326">Glycosidase</keyword>
<comment type="catalytic activity">
    <reaction evidence="1">
        <text>Hydrolysis of terminal non-reducing N-acetyl-D-hexosamine residues in N-acetyl-beta-D-hexosaminides.</text>
        <dbReference type="EC" id="3.2.1.52"/>
    </reaction>
</comment>